<dbReference type="GO" id="GO:0035372">
    <property type="term" value="P:protein localization to microtubule"/>
    <property type="evidence" value="ECO:0007669"/>
    <property type="project" value="TreeGrafter"/>
</dbReference>
<dbReference type="GO" id="GO:0005819">
    <property type="term" value="C:spindle"/>
    <property type="evidence" value="ECO:0007669"/>
    <property type="project" value="TreeGrafter"/>
</dbReference>
<keyword evidence="3" id="KW-1185">Reference proteome</keyword>
<dbReference type="PANTHER" id="PTHR37354:SF1">
    <property type="entry name" value="CHROMOSOME ALIGNMENT-MAINTAINING PHOSPHOPROTEIN 1"/>
    <property type="match status" value="1"/>
</dbReference>
<comment type="caution">
    <text evidence="2">The sequence shown here is derived from an EMBL/GenBank/DDBJ whole genome shotgun (WGS) entry which is preliminary data.</text>
</comment>
<sequence>MLYKIPPKTTPVSSPELPKAIPIVSEAQKPVPVPSPETQKLAPVSPEPVKATLINPKCQKHSYFPETLGLPSASSPESPVLAAFPEPWGPSPTASPESRKPARTVSPEPRKPFPAVSPEPRRPAPAGSPGSWKPGPPGSLRSWKSSPPTKMNSKLVPHLKALFRNLDKGFPGPDGTLREQLPLPCLLRARSSAVRTAAALAEKNWVSDSKQHVLRQRCPAAVRGAEAVAASFAPAPDPRKGSHHGQLRLFLRPAPA</sequence>
<dbReference type="GO" id="GO:0005654">
    <property type="term" value="C:nucleoplasm"/>
    <property type="evidence" value="ECO:0007669"/>
    <property type="project" value="TreeGrafter"/>
</dbReference>
<reference evidence="2" key="1">
    <citation type="submission" date="2023-06" db="EMBL/GenBank/DDBJ databases">
        <title>Reference genome for the Northern bat (Eptesicus nilssonii), a most northern bat species.</title>
        <authorList>
            <person name="Laine V.N."/>
            <person name="Pulliainen A.T."/>
            <person name="Lilley T.M."/>
        </authorList>
    </citation>
    <scope>NUCLEOTIDE SEQUENCE</scope>
    <source>
        <strain evidence="2">BLF_Eptnil</strain>
        <tissue evidence="2">Kidney</tissue>
    </source>
</reference>
<dbReference type="AlphaFoldDB" id="A0AA40LSC5"/>
<protein>
    <submittedName>
        <fullName evidence="2">Uncharacterized protein</fullName>
    </submittedName>
</protein>
<evidence type="ECO:0000313" key="2">
    <source>
        <dbReference type="EMBL" id="KAK1341909.1"/>
    </source>
</evidence>
<dbReference type="GO" id="GO:0051315">
    <property type="term" value="P:attachment of mitotic spindle microtubules to kinetochore"/>
    <property type="evidence" value="ECO:0007669"/>
    <property type="project" value="InterPro"/>
</dbReference>
<dbReference type="Proteomes" id="UP001177744">
    <property type="component" value="Unassembled WGS sequence"/>
</dbReference>
<feature type="compositionally biased region" description="Low complexity" evidence="1">
    <location>
        <begin position="124"/>
        <end position="133"/>
    </location>
</feature>
<feature type="region of interest" description="Disordered" evidence="1">
    <location>
        <begin position="28"/>
        <end position="153"/>
    </location>
</feature>
<proteinExistence type="predicted"/>
<evidence type="ECO:0000313" key="3">
    <source>
        <dbReference type="Proteomes" id="UP001177744"/>
    </source>
</evidence>
<dbReference type="InterPro" id="IPR039330">
    <property type="entry name" value="CAMP"/>
</dbReference>
<accession>A0AA40LSC5</accession>
<gene>
    <name evidence="2" type="ORF">QTO34_016660</name>
</gene>
<dbReference type="PANTHER" id="PTHR37354">
    <property type="entry name" value="CHROMOSOME ALIGNMENT-MAINTAINING PHOSPHOPROTEIN 1"/>
    <property type="match status" value="1"/>
</dbReference>
<dbReference type="GO" id="GO:0034501">
    <property type="term" value="P:protein localization to kinetochore"/>
    <property type="evidence" value="ECO:0007669"/>
    <property type="project" value="TreeGrafter"/>
</dbReference>
<evidence type="ECO:0000256" key="1">
    <source>
        <dbReference type="SAM" id="MobiDB-lite"/>
    </source>
</evidence>
<name>A0AA40LSC5_CNENI</name>
<dbReference type="EMBL" id="JAULJE010000006">
    <property type="protein sequence ID" value="KAK1341909.1"/>
    <property type="molecule type" value="Genomic_DNA"/>
</dbReference>
<dbReference type="GO" id="GO:0031134">
    <property type="term" value="P:sister chromatid biorientation"/>
    <property type="evidence" value="ECO:0007669"/>
    <property type="project" value="TreeGrafter"/>
</dbReference>
<organism evidence="2 3">
    <name type="scientific">Cnephaeus nilssonii</name>
    <name type="common">Northern bat</name>
    <name type="synonym">Eptesicus nilssonii</name>
    <dbReference type="NCBI Taxonomy" id="3371016"/>
    <lineage>
        <taxon>Eukaryota</taxon>
        <taxon>Metazoa</taxon>
        <taxon>Chordata</taxon>
        <taxon>Craniata</taxon>
        <taxon>Vertebrata</taxon>
        <taxon>Euteleostomi</taxon>
        <taxon>Mammalia</taxon>
        <taxon>Eutheria</taxon>
        <taxon>Laurasiatheria</taxon>
        <taxon>Chiroptera</taxon>
        <taxon>Yangochiroptera</taxon>
        <taxon>Vespertilionidae</taxon>
        <taxon>Cnephaeus</taxon>
    </lineage>
</organism>
<feature type="compositionally biased region" description="Polar residues" evidence="1">
    <location>
        <begin position="142"/>
        <end position="152"/>
    </location>
</feature>